<proteinExistence type="predicted"/>
<dbReference type="AlphaFoldDB" id="Q4TI12"/>
<sequence length="288" mass="32716">RDAVLSEPAIQVRRRCRGKQIWSLEKTENRLVDMRELYQEWQDYQAHHHDNPVMSSYFRRADPFFDEQENHSLIGVANVFLSCLFYDVKLQYAVPIINQKGEVAGRLHVEVVRVGGGLDDSIAGGDENDNGQDAEIQDRKLVCMIKILQATGLPQHLSQFVFCQYTFWDQPEPVIVAPEVDMPSSSASTKDPHCMVVFDSCKELAVSVSEDFIEYLTEGAVAIEVFGNRQAEPGRNPTLWDLGIIQAKTRTAGPWRWFRPGTWRRGESSSYGRLVSSQPGIPVQIWTE</sequence>
<feature type="domain" description="Kinesin-like KIF1-type" evidence="1">
    <location>
        <begin position="28"/>
        <end position="76"/>
    </location>
</feature>
<evidence type="ECO:0000259" key="1">
    <source>
        <dbReference type="Pfam" id="PF12423"/>
    </source>
</evidence>
<dbReference type="OrthoDB" id="3176171at2759"/>
<reference evidence="2" key="2">
    <citation type="submission" date="2004-02" db="EMBL/GenBank/DDBJ databases">
        <authorList>
            <consortium name="Genoscope"/>
            <consortium name="Whitehead Institute Centre for Genome Research"/>
        </authorList>
    </citation>
    <scope>NUCLEOTIDE SEQUENCE</scope>
</reference>
<dbReference type="InterPro" id="IPR022140">
    <property type="entry name" value="Kinesin-like_KIF1-typ"/>
</dbReference>
<comment type="caution">
    <text evidence="2">The sequence shown here is derived from an EMBL/GenBank/DDBJ whole genome shotgun (WGS) entry which is preliminary data.</text>
</comment>
<feature type="non-terminal residue" evidence="2">
    <location>
        <position position="1"/>
    </location>
</feature>
<evidence type="ECO:0000313" key="2">
    <source>
        <dbReference type="EMBL" id="CAF87470.1"/>
    </source>
</evidence>
<gene>
    <name evidence="2" type="ORF">GSTENG00000183001</name>
</gene>
<reference evidence="2" key="1">
    <citation type="journal article" date="2004" name="Nature">
        <title>Genome duplication in the teleost fish Tetraodon nigroviridis reveals the early vertebrate proto-karyotype.</title>
        <authorList>
            <person name="Jaillon O."/>
            <person name="Aury J.-M."/>
            <person name="Brunet F."/>
            <person name="Petit J.-L."/>
            <person name="Stange-Thomann N."/>
            <person name="Mauceli E."/>
            <person name="Bouneau L."/>
            <person name="Fischer C."/>
            <person name="Ozouf-Costaz C."/>
            <person name="Bernot A."/>
            <person name="Nicaud S."/>
            <person name="Jaffe D."/>
            <person name="Fisher S."/>
            <person name="Lutfalla G."/>
            <person name="Dossat C."/>
            <person name="Segurens B."/>
            <person name="Dasilva C."/>
            <person name="Salanoubat M."/>
            <person name="Levy M."/>
            <person name="Boudet N."/>
            <person name="Castellano S."/>
            <person name="Anthouard V."/>
            <person name="Jubin C."/>
            <person name="Castelli V."/>
            <person name="Katinka M."/>
            <person name="Vacherie B."/>
            <person name="Biemont C."/>
            <person name="Skalli Z."/>
            <person name="Cattolico L."/>
            <person name="Poulain J."/>
            <person name="De Berardinis V."/>
            <person name="Cruaud C."/>
            <person name="Duprat S."/>
            <person name="Brottier P."/>
            <person name="Coutanceau J.-P."/>
            <person name="Gouzy J."/>
            <person name="Parra G."/>
            <person name="Lardier G."/>
            <person name="Chapple C."/>
            <person name="McKernan K.J."/>
            <person name="McEwan P."/>
            <person name="Bosak S."/>
            <person name="Kellis M."/>
            <person name="Volff J.-N."/>
            <person name="Guigo R."/>
            <person name="Zody M.C."/>
            <person name="Mesirov J."/>
            <person name="Lindblad-Toh K."/>
            <person name="Birren B."/>
            <person name="Nusbaum C."/>
            <person name="Kahn D."/>
            <person name="Robinson-Rechavi M."/>
            <person name="Laudet V."/>
            <person name="Schachter V."/>
            <person name="Quetier F."/>
            <person name="Saurin W."/>
            <person name="Scarpelli C."/>
            <person name="Wincker P."/>
            <person name="Lander E.S."/>
            <person name="Weissenbach J."/>
            <person name="Roest Crollius H."/>
        </authorList>
    </citation>
    <scope>NUCLEOTIDE SEQUENCE [LARGE SCALE GENOMIC DNA]</scope>
</reference>
<protein>
    <submittedName>
        <fullName evidence="2">(spotted green pufferfish) hypothetical protein</fullName>
    </submittedName>
</protein>
<accession>Q4TI12</accession>
<name>Q4TI12_TETNG</name>
<dbReference type="EMBL" id="CAAE01002481">
    <property type="protein sequence ID" value="CAF87470.1"/>
    <property type="molecule type" value="Genomic_DNA"/>
</dbReference>
<dbReference type="Pfam" id="PF12423">
    <property type="entry name" value="KIF1B"/>
    <property type="match status" value="1"/>
</dbReference>
<dbReference type="KEGG" id="tng:GSTEN00000183G001"/>
<organism evidence="2">
    <name type="scientific">Tetraodon nigroviridis</name>
    <name type="common">Spotted green pufferfish</name>
    <name type="synonym">Chelonodon nigroviridis</name>
    <dbReference type="NCBI Taxonomy" id="99883"/>
    <lineage>
        <taxon>Eukaryota</taxon>
        <taxon>Metazoa</taxon>
        <taxon>Chordata</taxon>
        <taxon>Craniata</taxon>
        <taxon>Vertebrata</taxon>
        <taxon>Euteleostomi</taxon>
        <taxon>Actinopterygii</taxon>
        <taxon>Neopterygii</taxon>
        <taxon>Teleostei</taxon>
        <taxon>Neoteleostei</taxon>
        <taxon>Acanthomorphata</taxon>
        <taxon>Eupercaria</taxon>
        <taxon>Tetraodontiformes</taxon>
        <taxon>Tetradontoidea</taxon>
        <taxon>Tetraodontidae</taxon>
        <taxon>Tetraodon</taxon>
    </lineage>
</organism>